<evidence type="ECO:0000256" key="1">
    <source>
        <dbReference type="SAM" id="Phobius"/>
    </source>
</evidence>
<proteinExistence type="predicted"/>
<keyword evidence="1" id="KW-0812">Transmembrane</keyword>
<feature type="transmembrane region" description="Helical" evidence="1">
    <location>
        <begin position="76"/>
        <end position="97"/>
    </location>
</feature>
<feature type="transmembrane region" description="Helical" evidence="1">
    <location>
        <begin position="24"/>
        <end position="55"/>
    </location>
</feature>
<gene>
    <name evidence="2" type="ORF">H9908_05360</name>
</gene>
<dbReference type="Proteomes" id="UP000823908">
    <property type="component" value="Unassembled WGS sequence"/>
</dbReference>
<keyword evidence="1" id="KW-0472">Membrane</keyword>
<feature type="transmembrane region" description="Helical" evidence="1">
    <location>
        <begin position="103"/>
        <end position="125"/>
    </location>
</feature>
<comment type="caution">
    <text evidence="2">The sequence shown here is derived from an EMBL/GenBank/DDBJ whole genome shotgun (WGS) entry which is preliminary data.</text>
</comment>
<protein>
    <submittedName>
        <fullName evidence="2">Uncharacterized protein</fullName>
    </submittedName>
</protein>
<organism evidence="2 3">
    <name type="scientific">Candidatus Rothia avistercoris</name>
    <dbReference type="NCBI Taxonomy" id="2840479"/>
    <lineage>
        <taxon>Bacteria</taxon>
        <taxon>Bacillati</taxon>
        <taxon>Actinomycetota</taxon>
        <taxon>Actinomycetes</taxon>
        <taxon>Micrococcales</taxon>
        <taxon>Micrococcaceae</taxon>
        <taxon>Rothia</taxon>
    </lineage>
</organism>
<dbReference type="EMBL" id="DWUS01000122">
    <property type="protein sequence ID" value="HJD51275.1"/>
    <property type="molecule type" value="Genomic_DNA"/>
</dbReference>
<reference evidence="2" key="2">
    <citation type="submission" date="2021-04" db="EMBL/GenBank/DDBJ databases">
        <authorList>
            <person name="Gilroy R."/>
        </authorList>
    </citation>
    <scope>NUCLEOTIDE SEQUENCE</scope>
    <source>
        <strain evidence="2">ChiHjej10B9-4811</strain>
    </source>
</reference>
<evidence type="ECO:0000313" key="2">
    <source>
        <dbReference type="EMBL" id="HJD51275.1"/>
    </source>
</evidence>
<keyword evidence="1" id="KW-1133">Transmembrane helix</keyword>
<reference evidence="2" key="1">
    <citation type="journal article" date="2021" name="PeerJ">
        <title>Extensive microbial diversity within the chicken gut microbiome revealed by metagenomics and culture.</title>
        <authorList>
            <person name="Gilroy R."/>
            <person name="Ravi A."/>
            <person name="Getino M."/>
            <person name="Pursley I."/>
            <person name="Horton D.L."/>
            <person name="Alikhan N.F."/>
            <person name="Baker D."/>
            <person name="Gharbi K."/>
            <person name="Hall N."/>
            <person name="Watson M."/>
            <person name="Adriaenssens E.M."/>
            <person name="Foster-Nyarko E."/>
            <person name="Jarju S."/>
            <person name="Secka A."/>
            <person name="Antonio M."/>
            <person name="Oren A."/>
            <person name="Chaudhuri R.R."/>
            <person name="La Ragione R."/>
            <person name="Hildebrand F."/>
            <person name="Pallen M.J."/>
        </authorList>
    </citation>
    <scope>NUCLEOTIDE SEQUENCE</scope>
    <source>
        <strain evidence="2">ChiHjej10B9-4811</strain>
    </source>
</reference>
<evidence type="ECO:0000313" key="3">
    <source>
        <dbReference type="Proteomes" id="UP000823908"/>
    </source>
</evidence>
<dbReference type="AlphaFoldDB" id="A0A9D2ZSK5"/>
<accession>A0A9D2ZSK5</accession>
<sequence>MTTPLQTAEKVGYQANGAPWGPSLILAAALTGMLAAVLMGHGYMAGLFSLIPIFWYRKDQSRFTYDRIETYTRPSVTAICYIALAFWFFTIAWFVIVKPDIDAWPAIATLVSSFGALTMAARFAMPWIHKSKPVIPNNRKL</sequence>
<name>A0A9D2ZSK5_9MICC</name>